<organism evidence="2 3">
    <name type="scientific">Maribacter aquimaris</name>
    <dbReference type="NCBI Taxonomy" id="2737171"/>
    <lineage>
        <taxon>Bacteria</taxon>
        <taxon>Pseudomonadati</taxon>
        <taxon>Bacteroidota</taxon>
        <taxon>Flavobacteriia</taxon>
        <taxon>Flavobacteriales</taxon>
        <taxon>Flavobacteriaceae</taxon>
        <taxon>Maribacter</taxon>
    </lineage>
</organism>
<proteinExistence type="predicted"/>
<dbReference type="RefSeq" id="WP_188245543.1">
    <property type="nucleotide sequence ID" value="NZ_JABTCF010000022.1"/>
</dbReference>
<evidence type="ECO:0000313" key="3">
    <source>
        <dbReference type="Proteomes" id="UP001166021"/>
    </source>
</evidence>
<dbReference type="InterPro" id="IPR017508">
    <property type="entry name" value="HipA_N1"/>
</dbReference>
<name>A0ABR7V6W2_9FLAO</name>
<sequence>MRQAVILYKKEEAGLLTQLDNGSFTFRYNDLWFESSVKPAISLTLPKSQQEYHSEHLFPFFYNMLPEGSNKQNICFELRIDSKDHFGLLLTTAKYDTIGAILVKEIKNNELNEHK</sequence>
<feature type="domain" description="HipA N-terminal subdomain 1" evidence="1">
    <location>
        <begin position="6"/>
        <end position="102"/>
    </location>
</feature>
<protein>
    <submittedName>
        <fullName evidence="2">HipA N-terminal domain-containing protein</fullName>
    </submittedName>
</protein>
<accession>A0ABR7V6W2</accession>
<reference evidence="2" key="1">
    <citation type="submission" date="2020-05" db="EMBL/GenBank/DDBJ databases">
        <title>The draft genome sequence of Maribacter sp. ANRC-HE7.</title>
        <authorList>
            <person name="Mu L."/>
        </authorList>
    </citation>
    <scope>NUCLEOTIDE SEQUENCE</scope>
    <source>
        <strain evidence="2">ANRC-HE7</strain>
    </source>
</reference>
<dbReference type="EMBL" id="JABTCF010000022">
    <property type="protein sequence ID" value="MBD0780115.1"/>
    <property type="molecule type" value="Genomic_DNA"/>
</dbReference>
<dbReference type="Proteomes" id="UP001166021">
    <property type="component" value="Unassembled WGS sequence"/>
</dbReference>
<evidence type="ECO:0000313" key="2">
    <source>
        <dbReference type="EMBL" id="MBD0780115.1"/>
    </source>
</evidence>
<dbReference type="NCBIfam" id="TIGR03071">
    <property type="entry name" value="couple_hipA"/>
    <property type="match status" value="1"/>
</dbReference>
<evidence type="ECO:0000259" key="1">
    <source>
        <dbReference type="Pfam" id="PF13657"/>
    </source>
</evidence>
<gene>
    <name evidence="2" type="ORF">HPE56_20140</name>
</gene>
<dbReference type="Pfam" id="PF13657">
    <property type="entry name" value="Couple_hipA"/>
    <property type="match status" value="1"/>
</dbReference>
<keyword evidence="3" id="KW-1185">Reference proteome</keyword>
<comment type="caution">
    <text evidence="2">The sequence shown here is derived from an EMBL/GenBank/DDBJ whole genome shotgun (WGS) entry which is preliminary data.</text>
</comment>